<reference evidence="1" key="2">
    <citation type="submission" date="2023-06" db="EMBL/GenBank/DDBJ databases">
        <authorList>
            <consortium name="Lawrence Berkeley National Laboratory"/>
            <person name="Haridas S."/>
            <person name="Hensen N."/>
            <person name="Bonometti L."/>
            <person name="Westerberg I."/>
            <person name="Brannstrom I.O."/>
            <person name="Guillou S."/>
            <person name="Cros-Aarteil S."/>
            <person name="Calhoun S."/>
            <person name="Kuo A."/>
            <person name="Mondo S."/>
            <person name="Pangilinan J."/>
            <person name="Riley R."/>
            <person name="Labutti K."/>
            <person name="Andreopoulos B."/>
            <person name="Lipzen A."/>
            <person name="Chen C."/>
            <person name="Yanf M."/>
            <person name="Daum C."/>
            <person name="Ng V."/>
            <person name="Clum A."/>
            <person name="Steindorff A."/>
            <person name="Ohm R."/>
            <person name="Martin F."/>
            <person name="Silar P."/>
            <person name="Natvig D."/>
            <person name="Lalanne C."/>
            <person name="Gautier V."/>
            <person name="Ament-Velasquez S.L."/>
            <person name="Kruys A."/>
            <person name="Hutchinson M.I."/>
            <person name="Powell A.J."/>
            <person name="Barry K."/>
            <person name="Miller A.N."/>
            <person name="Grigoriev I.V."/>
            <person name="Debuchy R."/>
            <person name="Gladieux P."/>
            <person name="Thoren M.H."/>
            <person name="Johannesson H."/>
        </authorList>
    </citation>
    <scope>NUCLEOTIDE SEQUENCE</scope>
    <source>
        <strain evidence="1">SMH4131-1</strain>
    </source>
</reference>
<comment type="caution">
    <text evidence="1">The sequence shown here is derived from an EMBL/GenBank/DDBJ whole genome shotgun (WGS) entry which is preliminary data.</text>
</comment>
<accession>A0AAE0MCX5</accession>
<keyword evidence="2" id="KW-1185">Reference proteome</keyword>
<sequence length="89" mass="9637">MYSFRCVSVQIITPLAETVSCCLLRDEGHSVVHLPSGFHLAEHLLLLTAIPSALHLCCISAAHGTTHTHTHTHSHSHTYIVCSAAQSKV</sequence>
<dbReference type="EMBL" id="JAUEPO010000003">
    <property type="protein sequence ID" value="KAK3327946.1"/>
    <property type="molecule type" value="Genomic_DNA"/>
</dbReference>
<dbReference type="Proteomes" id="UP001286456">
    <property type="component" value="Unassembled WGS sequence"/>
</dbReference>
<reference evidence="1" key="1">
    <citation type="journal article" date="2023" name="Mol. Phylogenet. Evol.">
        <title>Genome-scale phylogeny and comparative genomics of the fungal order Sordariales.</title>
        <authorList>
            <person name="Hensen N."/>
            <person name="Bonometti L."/>
            <person name="Westerberg I."/>
            <person name="Brannstrom I.O."/>
            <person name="Guillou S."/>
            <person name="Cros-Aarteil S."/>
            <person name="Calhoun S."/>
            <person name="Haridas S."/>
            <person name="Kuo A."/>
            <person name="Mondo S."/>
            <person name="Pangilinan J."/>
            <person name="Riley R."/>
            <person name="LaButti K."/>
            <person name="Andreopoulos B."/>
            <person name="Lipzen A."/>
            <person name="Chen C."/>
            <person name="Yan M."/>
            <person name="Daum C."/>
            <person name="Ng V."/>
            <person name="Clum A."/>
            <person name="Steindorff A."/>
            <person name="Ohm R.A."/>
            <person name="Martin F."/>
            <person name="Silar P."/>
            <person name="Natvig D.O."/>
            <person name="Lalanne C."/>
            <person name="Gautier V."/>
            <person name="Ament-Velasquez S.L."/>
            <person name="Kruys A."/>
            <person name="Hutchinson M.I."/>
            <person name="Powell A.J."/>
            <person name="Barry K."/>
            <person name="Miller A.N."/>
            <person name="Grigoriev I.V."/>
            <person name="Debuchy R."/>
            <person name="Gladieux P."/>
            <person name="Hiltunen Thoren M."/>
            <person name="Johannesson H."/>
        </authorList>
    </citation>
    <scope>NUCLEOTIDE SEQUENCE</scope>
    <source>
        <strain evidence="1">SMH4131-1</strain>
    </source>
</reference>
<organism evidence="1 2">
    <name type="scientific">Cercophora scortea</name>
    <dbReference type="NCBI Taxonomy" id="314031"/>
    <lineage>
        <taxon>Eukaryota</taxon>
        <taxon>Fungi</taxon>
        <taxon>Dikarya</taxon>
        <taxon>Ascomycota</taxon>
        <taxon>Pezizomycotina</taxon>
        <taxon>Sordariomycetes</taxon>
        <taxon>Sordariomycetidae</taxon>
        <taxon>Sordariales</taxon>
        <taxon>Lasiosphaeriaceae</taxon>
        <taxon>Cercophora</taxon>
    </lineage>
</organism>
<evidence type="ECO:0000313" key="1">
    <source>
        <dbReference type="EMBL" id="KAK3327946.1"/>
    </source>
</evidence>
<proteinExistence type="predicted"/>
<name>A0AAE0MCX5_9PEZI</name>
<gene>
    <name evidence="1" type="ORF">B0T19DRAFT_423203</name>
</gene>
<protein>
    <submittedName>
        <fullName evidence="1">Uncharacterized protein</fullName>
    </submittedName>
</protein>
<evidence type="ECO:0000313" key="2">
    <source>
        <dbReference type="Proteomes" id="UP001286456"/>
    </source>
</evidence>
<dbReference type="AlphaFoldDB" id="A0AAE0MCX5"/>